<dbReference type="AlphaFoldDB" id="A0A7I7Q5G6"/>
<evidence type="ECO:0000256" key="1">
    <source>
        <dbReference type="SAM" id="MobiDB-lite"/>
    </source>
</evidence>
<accession>A0A7I7Q5G6</accession>
<feature type="region of interest" description="Disordered" evidence="1">
    <location>
        <begin position="1"/>
        <end position="20"/>
    </location>
</feature>
<feature type="compositionally biased region" description="Basic and acidic residues" evidence="1">
    <location>
        <begin position="7"/>
        <end position="18"/>
    </location>
</feature>
<dbReference type="Proteomes" id="UP000467130">
    <property type="component" value="Chromosome"/>
</dbReference>
<proteinExistence type="predicted"/>
<sequence>MLANEGGKTDNTECDAKRGHTSGRSCVIHILWNGFLLIGDASHELACCKWTAAADSLLVCACAEFGVTCDQAAGSGRVAAENWDRNAEPAMRLTNKLSAAIAAMAGRHPRG</sequence>
<dbReference type="KEGG" id="msto:MSTO_17430"/>
<reference evidence="2 3" key="1">
    <citation type="journal article" date="2019" name="Emerg. Microbes Infect.">
        <title>Comprehensive subspecies identification of 175 nontuberculous mycobacteria species based on 7547 genomic profiles.</title>
        <authorList>
            <person name="Matsumoto Y."/>
            <person name="Kinjo T."/>
            <person name="Motooka D."/>
            <person name="Nabeya D."/>
            <person name="Jung N."/>
            <person name="Uechi K."/>
            <person name="Horii T."/>
            <person name="Iida T."/>
            <person name="Fujita J."/>
            <person name="Nakamura S."/>
        </authorList>
    </citation>
    <scope>NUCLEOTIDE SEQUENCE [LARGE SCALE GENOMIC DNA]</scope>
    <source>
        <strain evidence="2 3">JCM 17783</strain>
    </source>
</reference>
<protein>
    <submittedName>
        <fullName evidence="2">Uncharacterized protein</fullName>
    </submittedName>
</protein>
<name>A0A7I7Q5G6_9MYCO</name>
<keyword evidence="3" id="KW-1185">Reference proteome</keyword>
<organism evidence="2 3">
    <name type="scientific">Mycobacterium stomatepiae</name>
    <dbReference type="NCBI Taxonomy" id="470076"/>
    <lineage>
        <taxon>Bacteria</taxon>
        <taxon>Bacillati</taxon>
        <taxon>Actinomycetota</taxon>
        <taxon>Actinomycetes</taxon>
        <taxon>Mycobacteriales</taxon>
        <taxon>Mycobacteriaceae</taxon>
        <taxon>Mycobacterium</taxon>
        <taxon>Mycobacterium simiae complex</taxon>
    </lineage>
</organism>
<evidence type="ECO:0000313" key="2">
    <source>
        <dbReference type="EMBL" id="BBY21538.1"/>
    </source>
</evidence>
<evidence type="ECO:0000313" key="3">
    <source>
        <dbReference type="Proteomes" id="UP000467130"/>
    </source>
</evidence>
<gene>
    <name evidence="2" type="ORF">MSTO_17430</name>
</gene>
<dbReference type="EMBL" id="AP022587">
    <property type="protein sequence ID" value="BBY21538.1"/>
    <property type="molecule type" value="Genomic_DNA"/>
</dbReference>